<reference evidence="2" key="3">
    <citation type="submission" date="2025-09" db="UniProtKB">
        <authorList>
            <consortium name="Ensembl"/>
        </authorList>
    </citation>
    <scope>IDENTIFICATION</scope>
</reference>
<name>A0A8C6P6D2_NOTFU</name>
<dbReference type="AlphaFoldDB" id="A0A8C6P6D2"/>
<organism evidence="2 3">
    <name type="scientific">Nothobranchius furzeri</name>
    <name type="common">Turquoise killifish</name>
    <dbReference type="NCBI Taxonomy" id="105023"/>
    <lineage>
        <taxon>Eukaryota</taxon>
        <taxon>Metazoa</taxon>
        <taxon>Chordata</taxon>
        <taxon>Craniata</taxon>
        <taxon>Vertebrata</taxon>
        <taxon>Euteleostomi</taxon>
        <taxon>Actinopterygii</taxon>
        <taxon>Neopterygii</taxon>
        <taxon>Teleostei</taxon>
        <taxon>Neoteleostei</taxon>
        <taxon>Acanthomorphata</taxon>
        <taxon>Ovalentaria</taxon>
        <taxon>Atherinomorphae</taxon>
        <taxon>Cyprinodontiformes</taxon>
        <taxon>Nothobranchiidae</taxon>
        <taxon>Nothobranchius</taxon>
    </lineage>
</organism>
<feature type="compositionally biased region" description="Low complexity" evidence="1">
    <location>
        <begin position="46"/>
        <end position="56"/>
    </location>
</feature>
<reference evidence="2" key="1">
    <citation type="submission" date="2014-08" db="EMBL/GenBank/DDBJ databases">
        <authorList>
            <person name="Senf B."/>
            <person name="Petzold A."/>
            <person name="Downie B.R."/>
            <person name="Koch P."/>
            <person name="Platzer M."/>
        </authorList>
    </citation>
    <scope>NUCLEOTIDE SEQUENCE [LARGE SCALE GENOMIC DNA]</scope>
    <source>
        <strain evidence="2">GRZ</strain>
    </source>
</reference>
<sequence length="108" mass="11747">MLCSSDPSPQSFSPSHTHVLAIHLLLLQVKKFAAHVVGRRVGQFTSSEPSPQSSKPSQRHGEQVAPGNDIKALMFMTPGTPCRIMILPPPSLFLISNIPLVLTSDTYK</sequence>
<proteinExistence type="predicted"/>
<reference evidence="2" key="2">
    <citation type="submission" date="2025-08" db="UniProtKB">
        <authorList>
            <consortium name="Ensembl"/>
        </authorList>
    </citation>
    <scope>IDENTIFICATION</scope>
</reference>
<dbReference type="Proteomes" id="UP000694548">
    <property type="component" value="Chromosome sgr12"/>
</dbReference>
<accession>A0A8C6P6D2</accession>
<dbReference type="Ensembl" id="ENSNFUT00015040788.1">
    <property type="protein sequence ID" value="ENSNFUP00015039073.1"/>
    <property type="gene ID" value="ENSNFUG00015018844.1"/>
</dbReference>
<keyword evidence="3" id="KW-1185">Reference proteome</keyword>
<evidence type="ECO:0000256" key="1">
    <source>
        <dbReference type="SAM" id="MobiDB-lite"/>
    </source>
</evidence>
<protein>
    <submittedName>
        <fullName evidence="2">Uncharacterized protein</fullName>
    </submittedName>
</protein>
<feature type="region of interest" description="Disordered" evidence="1">
    <location>
        <begin position="43"/>
        <end position="67"/>
    </location>
</feature>
<evidence type="ECO:0000313" key="2">
    <source>
        <dbReference type="Ensembl" id="ENSNFUP00015039073.1"/>
    </source>
</evidence>
<evidence type="ECO:0000313" key="3">
    <source>
        <dbReference type="Proteomes" id="UP000694548"/>
    </source>
</evidence>
<dbReference type="GeneTree" id="ENSGT00940000182154"/>